<dbReference type="InterPro" id="IPR050493">
    <property type="entry name" value="FAD-dep_Monooxygenase_BioMet"/>
</dbReference>
<dbReference type="PANTHER" id="PTHR13789">
    <property type="entry name" value="MONOOXYGENASE"/>
    <property type="match status" value="1"/>
</dbReference>
<dbReference type="Proteomes" id="UP000291591">
    <property type="component" value="Unassembled WGS sequence"/>
</dbReference>
<dbReference type="AlphaFoldDB" id="A0A4Q7UW99"/>
<dbReference type="RefSeq" id="WP_165438352.1">
    <property type="nucleotide sequence ID" value="NZ_SHKL01000001.1"/>
</dbReference>
<accession>A0A4Q7UW99</accession>
<dbReference type="PRINTS" id="PR00420">
    <property type="entry name" value="RNGMNOXGNASE"/>
</dbReference>
<keyword evidence="1" id="KW-0560">Oxidoreductase</keyword>
<protein>
    <submittedName>
        <fullName evidence="5">2-polyprenyl-6-methoxyphenol hydroxylase-like FAD-dependent oxidoreductase</fullName>
    </submittedName>
</protein>
<proteinExistence type="predicted"/>
<gene>
    <name evidence="5" type="ORF">EV383_2933</name>
</gene>
<feature type="region of interest" description="Disordered" evidence="3">
    <location>
        <begin position="345"/>
        <end position="377"/>
    </location>
</feature>
<dbReference type="InterPro" id="IPR036188">
    <property type="entry name" value="FAD/NAD-bd_sf"/>
</dbReference>
<evidence type="ECO:0000313" key="6">
    <source>
        <dbReference type="Proteomes" id="UP000291591"/>
    </source>
</evidence>
<comment type="caution">
    <text evidence="5">The sequence shown here is derived from an EMBL/GenBank/DDBJ whole genome shotgun (WGS) entry which is preliminary data.</text>
</comment>
<dbReference type="Pfam" id="PF01494">
    <property type="entry name" value="FAD_binding_3"/>
    <property type="match status" value="1"/>
</dbReference>
<dbReference type="PANTHER" id="PTHR13789:SF309">
    <property type="entry name" value="PUTATIVE (AFU_ORTHOLOGUE AFUA_6G14510)-RELATED"/>
    <property type="match status" value="1"/>
</dbReference>
<evidence type="ECO:0000259" key="4">
    <source>
        <dbReference type="Pfam" id="PF01494"/>
    </source>
</evidence>
<evidence type="ECO:0000256" key="2">
    <source>
        <dbReference type="ARBA" id="ARBA00023033"/>
    </source>
</evidence>
<dbReference type="GO" id="GO:0004497">
    <property type="term" value="F:monooxygenase activity"/>
    <property type="evidence" value="ECO:0007669"/>
    <property type="project" value="UniProtKB-KW"/>
</dbReference>
<keyword evidence="2" id="KW-0503">Monooxygenase</keyword>
<feature type="compositionally biased region" description="Basic and acidic residues" evidence="3">
    <location>
        <begin position="364"/>
        <end position="377"/>
    </location>
</feature>
<reference evidence="5 6" key="1">
    <citation type="submission" date="2019-02" db="EMBL/GenBank/DDBJ databases">
        <title>Sequencing the genomes of 1000 actinobacteria strains.</title>
        <authorList>
            <person name="Klenk H.-P."/>
        </authorList>
    </citation>
    <scope>NUCLEOTIDE SEQUENCE [LARGE SCALE GENOMIC DNA]</scope>
    <source>
        <strain evidence="5 6">DSM 45779</strain>
    </source>
</reference>
<evidence type="ECO:0000256" key="1">
    <source>
        <dbReference type="ARBA" id="ARBA00023002"/>
    </source>
</evidence>
<organism evidence="5 6">
    <name type="scientific">Pseudonocardia sediminis</name>
    <dbReference type="NCBI Taxonomy" id="1397368"/>
    <lineage>
        <taxon>Bacteria</taxon>
        <taxon>Bacillati</taxon>
        <taxon>Actinomycetota</taxon>
        <taxon>Actinomycetes</taxon>
        <taxon>Pseudonocardiales</taxon>
        <taxon>Pseudonocardiaceae</taxon>
        <taxon>Pseudonocardia</taxon>
    </lineage>
</organism>
<dbReference type="SUPFAM" id="SSF51905">
    <property type="entry name" value="FAD/NAD(P)-binding domain"/>
    <property type="match status" value="1"/>
</dbReference>
<keyword evidence="6" id="KW-1185">Reference proteome</keyword>
<evidence type="ECO:0000256" key="3">
    <source>
        <dbReference type="SAM" id="MobiDB-lite"/>
    </source>
</evidence>
<name>A0A4Q7UW99_PSEST</name>
<dbReference type="Gene3D" id="3.50.50.60">
    <property type="entry name" value="FAD/NAD(P)-binding domain"/>
    <property type="match status" value="1"/>
</dbReference>
<feature type="domain" description="FAD-binding" evidence="4">
    <location>
        <begin position="4"/>
        <end position="318"/>
    </location>
</feature>
<dbReference type="InterPro" id="IPR002938">
    <property type="entry name" value="FAD-bd"/>
</dbReference>
<dbReference type="GO" id="GO:0071949">
    <property type="term" value="F:FAD binding"/>
    <property type="evidence" value="ECO:0007669"/>
    <property type="project" value="InterPro"/>
</dbReference>
<dbReference type="EMBL" id="SHKL01000001">
    <property type="protein sequence ID" value="RZT86045.1"/>
    <property type="molecule type" value="Genomic_DNA"/>
</dbReference>
<sequence>MSGPVVVSGAGIAGSALALGLARAGIDVVVCEAHPDDGADAGAFLTLAANGVRALDALDAADAVAAVSDEMTDLRVFDATGAEVHRSPLGGGDETVRYRCLTRAVLARTLRDLAVARGVEVRHGARVAGATPGADGVTVHLDGADDLHGCLLVGADGLHSPVRTIIDPQAEPPRPIGQRVYYGSSHGAGTGRPGDFHVFRTGVQAFAAIPTPDGRTRWFARVDDPVPDDAVPDDPVPDDADPRAALLAVLGGGTAAEIVAAAEETFVTDVHDLPHVGPWSRDRMVVIGDAAHAASPATGQGATMALEDAVVLAKALRQDPAVDAALARHERLRRGRTQANVVASAAMSGHPAEGADPGETLPDEVLHTHLDRDRPLP</sequence>
<evidence type="ECO:0000313" key="5">
    <source>
        <dbReference type="EMBL" id="RZT86045.1"/>
    </source>
</evidence>